<feature type="compositionally biased region" description="Low complexity" evidence="2">
    <location>
        <begin position="205"/>
        <end position="222"/>
    </location>
</feature>
<feature type="compositionally biased region" description="Polar residues" evidence="2">
    <location>
        <begin position="2562"/>
        <end position="2580"/>
    </location>
</feature>
<feature type="region of interest" description="Disordered" evidence="2">
    <location>
        <begin position="1881"/>
        <end position="1906"/>
    </location>
</feature>
<feature type="compositionally biased region" description="Polar residues" evidence="2">
    <location>
        <begin position="1756"/>
        <end position="1773"/>
    </location>
</feature>
<dbReference type="PANTHER" id="PTHR21465:SF2">
    <property type="entry name" value="ZINC FINGER PROTEIN 469"/>
    <property type="match status" value="1"/>
</dbReference>
<dbReference type="PANTHER" id="PTHR21465">
    <property type="entry name" value="ZINC FINGER PROTEIN 469"/>
    <property type="match status" value="1"/>
</dbReference>
<feature type="region of interest" description="Disordered" evidence="2">
    <location>
        <begin position="2964"/>
        <end position="3023"/>
    </location>
</feature>
<keyword evidence="1" id="KW-0863">Zinc-finger</keyword>
<feature type="compositionally biased region" description="Polar residues" evidence="2">
    <location>
        <begin position="301"/>
        <end position="317"/>
    </location>
</feature>
<accession>A0A3Q2XV34</accession>
<feature type="compositionally biased region" description="Basic and acidic residues" evidence="2">
    <location>
        <begin position="2969"/>
        <end position="2982"/>
    </location>
</feature>
<feature type="compositionally biased region" description="Polar residues" evidence="2">
    <location>
        <begin position="2178"/>
        <end position="2187"/>
    </location>
</feature>
<feature type="compositionally biased region" description="Basic and acidic residues" evidence="2">
    <location>
        <begin position="1383"/>
        <end position="1392"/>
    </location>
</feature>
<feature type="compositionally biased region" description="Basic and acidic residues" evidence="2">
    <location>
        <begin position="949"/>
        <end position="973"/>
    </location>
</feature>
<feature type="compositionally biased region" description="Basic and acidic residues" evidence="2">
    <location>
        <begin position="1000"/>
        <end position="1023"/>
    </location>
</feature>
<dbReference type="GO" id="GO:0008270">
    <property type="term" value="F:zinc ion binding"/>
    <property type="evidence" value="ECO:0007669"/>
    <property type="project" value="UniProtKB-KW"/>
</dbReference>
<feature type="compositionally biased region" description="Basic and acidic residues" evidence="2">
    <location>
        <begin position="49"/>
        <end position="62"/>
    </location>
</feature>
<feature type="compositionally biased region" description="Low complexity" evidence="2">
    <location>
        <begin position="1210"/>
        <end position="1232"/>
    </location>
</feature>
<keyword evidence="1" id="KW-0862">Zinc</keyword>
<dbReference type="InterPro" id="IPR013087">
    <property type="entry name" value="Znf_C2H2_type"/>
</dbReference>
<feature type="compositionally biased region" description="Basic and acidic residues" evidence="2">
    <location>
        <begin position="1283"/>
        <end position="1298"/>
    </location>
</feature>
<feature type="region of interest" description="Disordered" evidence="2">
    <location>
        <begin position="1669"/>
        <end position="1689"/>
    </location>
</feature>
<feature type="compositionally biased region" description="Basic and acidic residues" evidence="2">
    <location>
        <begin position="1233"/>
        <end position="1257"/>
    </location>
</feature>
<feature type="compositionally biased region" description="Polar residues" evidence="2">
    <location>
        <begin position="654"/>
        <end position="664"/>
    </location>
</feature>
<feature type="region of interest" description="Disordered" evidence="2">
    <location>
        <begin position="2430"/>
        <end position="2511"/>
    </location>
</feature>
<feature type="region of interest" description="Disordered" evidence="2">
    <location>
        <begin position="1052"/>
        <end position="1084"/>
    </location>
</feature>
<dbReference type="InterPro" id="IPR036236">
    <property type="entry name" value="Znf_C2H2_sf"/>
</dbReference>
<feature type="compositionally biased region" description="Polar residues" evidence="2">
    <location>
        <begin position="1792"/>
        <end position="1802"/>
    </location>
</feature>
<feature type="region of interest" description="Disordered" evidence="2">
    <location>
        <begin position="2402"/>
        <end position="2421"/>
    </location>
</feature>
<feature type="compositionally biased region" description="Polar residues" evidence="2">
    <location>
        <begin position="576"/>
        <end position="596"/>
    </location>
</feature>
<feature type="region of interest" description="Disordered" evidence="2">
    <location>
        <begin position="568"/>
        <end position="596"/>
    </location>
</feature>
<dbReference type="STRING" id="109280.ENSHCOP00000008725"/>
<organism evidence="4 5">
    <name type="scientific">Hippocampus comes</name>
    <name type="common">Tiger tail seahorse</name>
    <dbReference type="NCBI Taxonomy" id="109280"/>
    <lineage>
        <taxon>Eukaryota</taxon>
        <taxon>Metazoa</taxon>
        <taxon>Chordata</taxon>
        <taxon>Craniata</taxon>
        <taxon>Vertebrata</taxon>
        <taxon>Euteleostomi</taxon>
        <taxon>Actinopterygii</taxon>
        <taxon>Neopterygii</taxon>
        <taxon>Teleostei</taxon>
        <taxon>Neoteleostei</taxon>
        <taxon>Acanthomorphata</taxon>
        <taxon>Syngnathiaria</taxon>
        <taxon>Syngnathiformes</taxon>
        <taxon>Syngnathoidei</taxon>
        <taxon>Syngnathidae</taxon>
        <taxon>Hippocampus</taxon>
    </lineage>
</organism>
<feature type="region of interest" description="Disordered" evidence="2">
    <location>
        <begin position="937"/>
        <end position="1031"/>
    </location>
</feature>
<dbReference type="Gene3D" id="3.30.160.60">
    <property type="entry name" value="Classic Zinc Finger"/>
    <property type="match status" value="2"/>
</dbReference>
<feature type="compositionally biased region" description="Polar residues" evidence="2">
    <location>
        <begin position="361"/>
        <end position="375"/>
    </location>
</feature>
<feature type="region of interest" description="Disordered" evidence="2">
    <location>
        <begin position="2107"/>
        <end position="2133"/>
    </location>
</feature>
<evidence type="ECO:0000313" key="5">
    <source>
        <dbReference type="Proteomes" id="UP000264820"/>
    </source>
</evidence>
<dbReference type="PROSITE" id="PS00028">
    <property type="entry name" value="ZINC_FINGER_C2H2_1"/>
    <property type="match status" value="6"/>
</dbReference>
<dbReference type="SMART" id="SM00355">
    <property type="entry name" value="ZnF_C2H2"/>
    <property type="match status" value="8"/>
</dbReference>
<feature type="region of interest" description="Disordered" evidence="2">
    <location>
        <begin position="2818"/>
        <end position="2837"/>
    </location>
</feature>
<feature type="region of interest" description="Disordered" evidence="2">
    <location>
        <begin position="3386"/>
        <end position="3473"/>
    </location>
</feature>
<feature type="region of interest" description="Disordered" evidence="2">
    <location>
        <begin position="301"/>
        <end position="429"/>
    </location>
</feature>
<feature type="compositionally biased region" description="Basic residues" evidence="2">
    <location>
        <begin position="1393"/>
        <end position="1403"/>
    </location>
</feature>
<feature type="compositionally biased region" description="Polar residues" evidence="2">
    <location>
        <begin position="341"/>
        <end position="353"/>
    </location>
</feature>
<feature type="compositionally biased region" description="Basic and acidic residues" evidence="2">
    <location>
        <begin position="1166"/>
        <end position="1202"/>
    </location>
</feature>
<feature type="compositionally biased region" description="Low complexity" evidence="2">
    <location>
        <begin position="637"/>
        <end position="653"/>
    </location>
</feature>
<feature type="domain" description="C2H2-type" evidence="3">
    <location>
        <begin position="3046"/>
        <end position="3073"/>
    </location>
</feature>
<dbReference type="GeneTree" id="ENSGT00530000065415"/>
<feature type="region of interest" description="Disordered" evidence="2">
    <location>
        <begin position="1166"/>
        <end position="1320"/>
    </location>
</feature>
<feature type="compositionally biased region" description="Polar residues" evidence="2">
    <location>
        <begin position="1266"/>
        <end position="1279"/>
    </location>
</feature>
<feature type="compositionally biased region" description="Polar residues" evidence="2">
    <location>
        <begin position="2199"/>
        <end position="2212"/>
    </location>
</feature>
<feature type="region of interest" description="Disordered" evidence="2">
    <location>
        <begin position="1631"/>
        <end position="1654"/>
    </location>
</feature>
<feature type="compositionally biased region" description="Polar residues" evidence="2">
    <location>
        <begin position="3457"/>
        <end position="3472"/>
    </location>
</feature>
<feature type="compositionally biased region" description="Basic residues" evidence="2">
    <location>
        <begin position="107"/>
        <end position="116"/>
    </location>
</feature>
<keyword evidence="1" id="KW-0479">Metal-binding</keyword>
<proteinExistence type="predicted"/>
<feature type="domain" description="C2H2-type" evidence="3">
    <location>
        <begin position="2845"/>
        <end position="2872"/>
    </location>
</feature>
<feature type="region of interest" description="Disordered" evidence="2">
    <location>
        <begin position="628"/>
        <end position="685"/>
    </location>
</feature>
<feature type="region of interest" description="Disordered" evidence="2">
    <location>
        <begin position="1756"/>
        <end position="1802"/>
    </location>
</feature>
<feature type="domain" description="C2H2-type" evidence="3">
    <location>
        <begin position="3074"/>
        <end position="3102"/>
    </location>
</feature>
<feature type="compositionally biased region" description="Polar residues" evidence="2">
    <location>
        <begin position="674"/>
        <end position="685"/>
    </location>
</feature>
<feature type="compositionally biased region" description="Basic and acidic residues" evidence="2">
    <location>
        <begin position="3404"/>
        <end position="3413"/>
    </location>
</feature>
<reference evidence="4" key="2">
    <citation type="submission" date="2025-09" db="UniProtKB">
        <authorList>
            <consortium name="Ensembl"/>
        </authorList>
    </citation>
    <scope>IDENTIFICATION</scope>
</reference>
<dbReference type="SUPFAM" id="SSF57667">
    <property type="entry name" value="beta-beta-alpha zinc fingers"/>
    <property type="match status" value="1"/>
</dbReference>
<feature type="region of interest" description="Disordered" evidence="2">
    <location>
        <begin position="3277"/>
        <end position="3306"/>
    </location>
</feature>
<dbReference type="Proteomes" id="UP000264820">
    <property type="component" value="Unplaced"/>
</dbReference>
<feature type="compositionally biased region" description="Basic and acidic residues" evidence="2">
    <location>
        <begin position="1774"/>
        <end position="1791"/>
    </location>
</feature>
<reference evidence="4" key="1">
    <citation type="submission" date="2025-08" db="UniProtKB">
        <authorList>
            <consortium name="Ensembl"/>
        </authorList>
    </citation>
    <scope>IDENTIFICATION</scope>
</reference>
<feature type="compositionally biased region" description="Polar residues" evidence="2">
    <location>
        <begin position="34"/>
        <end position="43"/>
    </location>
</feature>
<protein>
    <submittedName>
        <fullName evidence="4">Zinc finger protein 469</fullName>
    </submittedName>
</protein>
<feature type="compositionally biased region" description="Polar residues" evidence="2">
    <location>
        <begin position="3414"/>
        <end position="3439"/>
    </location>
</feature>
<feature type="compositionally biased region" description="Basic and acidic residues" evidence="2">
    <location>
        <begin position="526"/>
        <end position="535"/>
    </location>
</feature>
<dbReference type="PROSITE" id="PS50157">
    <property type="entry name" value="ZINC_FINGER_C2H2_2"/>
    <property type="match status" value="4"/>
</dbReference>
<evidence type="ECO:0000259" key="3">
    <source>
        <dbReference type="PROSITE" id="PS50157"/>
    </source>
</evidence>
<feature type="region of interest" description="Disordered" evidence="2">
    <location>
        <begin position="1"/>
        <end position="130"/>
    </location>
</feature>
<dbReference type="Ensembl" id="ENSHCOT00000025530.1">
    <property type="protein sequence ID" value="ENSHCOP00000008725.1"/>
    <property type="gene ID" value="ENSHCOG00000011064.1"/>
</dbReference>
<feature type="compositionally biased region" description="Low complexity" evidence="2">
    <location>
        <begin position="384"/>
        <end position="395"/>
    </location>
</feature>
<feature type="compositionally biased region" description="Polar residues" evidence="2">
    <location>
        <begin position="2439"/>
        <end position="2456"/>
    </location>
</feature>
<feature type="region of interest" description="Disordered" evidence="2">
    <location>
        <begin position="1356"/>
        <end position="1416"/>
    </location>
</feature>
<feature type="compositionally biased region" description="Polar residues" evidence="2">
    <location>
        <begin position="2110"/>
        <end position="2125"/>
    </location>
</feature>
<sequence length="3619" mass="400039">MHAVKELGAESKLQDEGTAVQQQSVKTTKESSEHFSNTNTDARASSRGPKLDKVKKERDGAQQREAVIRPQQAGKIDFRSLQNRSKFAIDRTWSSGKGSPQSPSGKGRGREKNKRSGKSERGNPQHLYSLSITNTRSNLNIGIAYPQQKVSPATKLDAGRGPVSGSYRFHTPSIPEREVEVQQEELNYGRCFQEASSNLTSPSYTSQALGSSSGTSSHPHLPLTQKQQPATMENNSAQSGGQLILTDFQLNASNTWQSPERTFNGANYASSQKPTAPTDNKTNALVPGSFQYGYNFLEESTSDSFPCQQNQQSQDFTDSSHGSVHGTHHSFSFLPVEGPNLAQNSTKFSNEQQPEPRGSYPHSQQSQFQGVSASIQCPRKLSEDSTSTDSSASISQQPEQGKNALPESTDGLGQVDGKDATIAPGSTRNCHLKDTAANQRTQASVHHTRTLPHTQMHFLSKTLNSSTGNRVHTSSVQFDKNSNNNIVNGLPHTWEGPSKTFLPVEQNTVQYSDGSDKFQFQNQSTPDKRQSKDNRMQWQKLRPAAELSYQSKICNQKVSFMVSPSEWQDENKSHKNSSLKVPSSFQSSRNSEGFTNQRQEAVKQALYFGYSPLQVAPMGLMMVSPYESPLPSPAHTPAASSTCSSLSPASASPVNTSEESQMSKSGAPVPFYHQPQSKTQLAPDHLSTQPHQFHAEGQRNIPYAPDRDKDNMMGYLQSSTHAKTTMDGSKAYMDSYGMEHHQPPPPYSAHQLFANSLTTANLDQLDVLLTCKQCDQNFSNVASFLGHKQYCTQPNMPKLEDNRKFHTEPAKAVSSPPNVSLSRCPSDLHLSLLGLNKNGELISDNDTKVDSKDDPMKLNLFSGSANLPVPLPELEMEDAKLDSLITEALNGLGYQSDNAEIDSSFIDAFADDDLNTVKATSNKQCVKTKESVVIESKDEQAALDSSSSRQEKSFYDSDVESPKGNKTLSDKPAKTPLNFVRNQKKNNTKKETSPKIPKTATREKMKEHESKVKEARKLGKSDDESTSTPRVLLSSGFSERCAFKSFQDRPALGASVPIQTSTSPTPRAAVKEGKRRSTGGGTWSKELIHKIVQQKNKLNVKGSKNLQFSLVMEKLTPAVQNPAFGEYDYVSDSDDECEPVKIASQGRLNQSSRCKYTYTKECKWRARSERDQAAWRRDSKECFEEKKSEEISLSSEKQDSPQRLKRRGSRSSTSSELSTSVSVSSDSVNSPKSIDRIESDCERKADINKKQSSEQKSHKSSSQQKACSETSTPALTFTKSLKRRNDDKASLFDNKECTDSSTNSLPRAEIVDSLPSSSVAEFEKISDIKSRELIQENTPTVSLCTNPLESTDNLCPKEEQSHCGGTDNKSALHFISHSPTSNKETDSNVDKSKKGKKRQRPRSKHAEMSGSTTFEKQSDIVHVAKETKAIALANELDVNKPVTLCPSLIDEVCLSPTQSQKESLHLIPYPLDQDQGLMKSPLTFDTSSMFGDLAAFDSGLYTDMPIQKEGFHSMESTVDKKEEFVPSFSPFLEQRDWNLIVSPVLPDEISQYKGDLEKSSENKSDYSDVALSLPEKIIDYSANLNSCASEDELEIKRIVNELENQLQTTKLETPLSQEDRKPLQMSKFSPLRLSEESENDTIDAPVASEPFNEPELPWSSPFHFDLVSGHHSPHSSIHSEPGALEDYAKKGGDASDVITMTPQLHNDHTVEERNLKKDTAVETKEEDVLQQNQYTKKLMKSIEVMSDSLFESESIISQHRKPNATSLTSPQQESECHSAKGEDHSEKEAITEKQNIFSPSNIKEQKDDIEFILKESQSSLPHSADHIVYVNQQISSEPSEPSKNSISKAEMELISDGHVPETNTLIASSHPSSVVGAQADEDTCKDKNGNRSPQNCDGPPHLTDSYQDAKAHIPSSATLLQSSVDIHKSPDVMAYGDELKCGHAESSIENAHCFVDVHNVGPNPDLLVDIITTDKPCSPILVESNTESTQNGLTFQDIQSLGQNSLLVLKQMESLNNTGATNYPCEAPQVHDSLKSDSNLSFNAIHTKGDILDVHDIRGDLPVDFMASHLNSPCRDGEDGNHCTFLHTSSPISPVLTQQQEMDIQDDTHQTQCNGSVDPSPSQRTRLPDAKPEYQKEFMDCATKTTVEMDCSLNSPPHLELPNFDAHVHFPNPGSVRVEQSQSFDNSEPSHDFKLSPLNYKNNSDEPPQLTQYDYIPISPASKSDGNPYTKQGHSNDHDQCFTPTLIFNQPPTDTTLSLNPAEANEISSLHEPLVIQDICLGLSAELQSTDSPAGNANEDMEARPHSCESLKLPLRKAESSLAVAECSLLPIQDISSCLLTPKSLIHCENGPLSEPGLCLKKETSPKKVQNNHQQGKVLCEICFLCFRTVPGLKRHKAMKHAAKSEKQFGPPSTTSGNQGMSLIYEAPQTGEKKHKNDSQPSPTQIDEMTETSTTPILKASSNESAAEEMAVEGSAVAADEMGNQNSLLPTKTKKTSKARKNKNSEENSKLDPFSDELLNILKTDLLQAITPEFKSNVLLEQEKPDRHGTGTEQTLLSLTSNFGSENTSQSPTEETNVLSETAGVSGVTDTDKSLCTDLSEGVECANNDPSIEENMTTKHHTSTKSLCAAADESDEHGQSDEKLAQEILRKVAVEVKFERNDVSSDKLHPLDCLTPPPLTPRGISPDLKALLDDDTIFSQLFPRDEEAKRKKCTRVYGKRNKRQNALKVPDVKAMSDDSTVASEPMTNQAEASNPACSLPLQDNAYTAEQCVTESAHNLHIDIQNISTTFQLPEIQFFDSSKDVSVAPPAVCADMENNDEKSKKLMERRGRKRQEGGTKVKDKQYKCKVCFTWFLTLGELNFHKLSHNPSPPPTCYMCVQRKFSSREQLRDHLWEKHAKNKTGIWTCGMCLKEISDVWMYNEHLREHATQFARRGQTQGSMLTIPGCFMQETAVKNFITSIMQHRPSKANKETSKATKEQEKTVVANGNLEASKTSDGAERKLSKSRGSSGGGGSNKNTLTPLEVLHKTEAPKNVEMHPNCKDPSRDCHHCGKRFPKPFKLQRHLVVHNLEKIFLCHKCPVSYQEAHDLKEHLKIAHKEADEVDFKHTTLYTCELCADVMHVIKKSFICSTCNYTFSKKEQFDRHMEKHLSGGNKIFKFRGVHRPIKASLCREDECDSPASKKRRILSDSMQENSTDSGIASVGSLHLNQASETQIPKAALPMLEATVPMLDDSTQTTTNDYHSDTNSTNVKTEDIAEDYSDLLVELEKCISLGSTSAAPKEEEIDATSATNLHQGVNGESTTEPCDVKEESESVCIRVETPQWSACQERSSEREETTLLNDISPYGDTETNDSLPTTKDSLSILREQQVTAKIPESLLAADVMAENSPPRAVSEQQASFNGAEQKDKLRASENSKPSMKATESTQVCQSKASATSSASNEEKEPQRSQKKRKDVKSPNSMQRVSFPATQENFGMDSKVKKKYHASKYLNPSTQRKFDSTNDYPVLASVRDDVVSNKIVSKCKASTLGLQLKRSLLDSCTPKKADIAAPHNGDYKNKKGAVGRPLHTSISRVTKQGVRSIESHSYRTAESQNHLLSQLFGQKLTSFKIPLRKDTSESIN</sequence>
<dbReference type="InterPro" id="IPR039270">
    <property type="entry name" value="ZNF469"/>
</dbReference>
<feature type="compositionally biased region" description="Basic residues" evidence="2">
    <location>
        <begin position="2492"/>
        <end position="2502"/>
    </location>
</feature>
<feature type="domain" description="C2H2-type" evidence="3">
    <location>
        <begin position="3127"/>
        <end position="3149"/>
    </location>
</feature>
<feature type="region of interest" description="Disordered" evidence="2">
    <location>
        <begin position="3327"/>
        <end position="3357"/>
    </location>
</feature>
<feature type="compositionally biased region" description="Basic and acidic residues" evidence="2">
    <location>
        <begin position="1"/>
        <end position="15"/>
    </location>
</feature>
<feature type="region of interest" description="Disordered" evidence="2">
    <location>
        <begin position="2562"/>
        <end position="2590"/>
    </location>
</feature>
<feature type="compositionally biased region" description="Low complexity" evidence="2">
    <location>
        <begin position="319"/>
        <end position="333"/>
    </location>
</feature>
<feature type="region of interest" description="Disordered" evidence="2">
    <location>
        <begin position="257"/>
        <end position="283"/>
    </location>
</feature>
<name>A0A3Q2XV34_HIPCM</name>
<feature type="compositionally biased region" description="Polar residues" evidence="2">
    <location>
        <begin position="2411"/>
        <end position="2421"/>
    </location>
</feature>
<evidence type="ECO:0000313" key="4">
    <source>
        <dbReference type="Ensembl" id="ENSHCOP00000008725.1"/>
    </source>
</evidence>
<feature type="compositionally biased region" description="Polar residues" evidence="2">
    <location>
        <begin position="2221"/>
        <end position="2233"/>
    </location>
</feature>
<feature type="compositionally biased region" description="Low complexity" evidence="2">
    <location>
        <begin position="94"/>
        <end position="105"/>
    </location>
</feature>
<feature type="region of interest" description="Disordered" evidence="2">
    <location>
        <begin position="2172"/>
        <end position="2235"/>
    </location>
</feature>
<feature type="region of interest" description="Disordered" evidence="2">
    <location>
        <begin position="512"/>
        <end position="535"/>
    </location>
</feature>
<keyword evidence="5" id="KW-1185">Reference proteome</keyword>
<feature type="compositionally biased region" description="Polar residues" evidence="2">
    <location>
        <begin position="224"/>
        <end position="237"/>
    </location>
</feature>
<feature type="region of interest" description="Disordered" evidence="2">
    <location>
        <begin position="197"/>
        <end position="237"/>
    </location>
</feature>
<evidence type="ECO:0000256" key="1">
    <source>
        <dbReference type="PROSITE-ProRule" id="PRU00042"/>
    </source>
</evidence>
<feature type="compositionally biased region" description="Polar residues" evidence="2">
    <location>
        <begin position="512"/>
        <end position="525"/>
    </location>
</feature>
<feature type="compositionally biased region" description="Polar residues" evidence="2">
    <location>
        <begin position="3288"/>
        <end position="3304"/>
    </location>
</feature>
<evidence type="ECO:0000256" key="2">
    <source>
        <dbReference type="SAM" id="MobiDB-lite"/>
    </source>
</evidence>